<dbReference type="EMBL" id="JBHSOE010000009">
    <property type="protein sequence ID" value="MFC5655450.1"/>
    <property type="molecule type" value="Genomic_DNA"/>
</dbReference>
<organism evidence="2 3">
    <name type="scientific">Streptomyces nogalater</name>
    <dbReference type="NCBI Taxonomy" id="38314"/>
    <lineage>
        <taxon>Bacteria</taxon>
        <taxon>Bacillati</taxon>
        <taxon>Actinomycetota</taxon>
        <taxon>Actinomycetes</taxon>
        <taxon>Kitasatosporales</taxon>
        <taxon>Streptomycetaceae</taxon>
        <taxon>Streptomyces</taxon>
    </lineage>
</organism>
<evidence type="ECO:0000256" key="1">
    <source>
        <dbReference type="SAM" id="MobiDB-lite"/>
    </source>
</evidence>
<dbReference type="Proteomes" id="UP001596065">
    <property type="component" value="Unassembled WGS sequence"/>
</dbReference>
<sequence>MLHQQAIHGLALALRIVPGDVESVDGEVAQRRGLAHRHTVLLGLGISRTAEMLTVRLRFTVVVPIDRRAVGRRVLHPVPPPRPTGRVGHRLGAGARR</sequence>
<comment type="caution">
    <text evidence="2">The sequence shown here is derived from an EMBL/GenBank/DDBJ whole genome shotgun (WGS) entry which is preliminary data.</text>
</comment>
<feature type="region of interest" description="Disordered" evidence="1">
    <location>
        <begin position="74"/>
        <end position="97"/>
    </location>
</feature>
<evidence type="ECO:0000313" key="3">
    <source>
        <dbReference type="Proteomes" id="UP001596065"/>
    </source>
</evidence>
<evidence type="ECO:0000313" key="2">
    <source>
        <dbReference type="EMBL" id="MFC5655450.1"/>
    </source>
</evidence>
<keyword evidence="3" id="KW-1185">Reference proteome</keyword>
<reference evidence="3" key="1">
    <citation type="journal article" date="2019" name="Int. J. Syst. Evol. Microbiol.">
        <title>The Global Catalogue of Microorganisms (GCM) 10K type strain sequencing project: providing services to taxonomists for standard genome sequencing and annotation.</title>
        <authorList>
            <consortium name="The Broad Institute Genomics Platform"/>
            <consortium name="The Broad Institute Genome Sequencing Center for Infectious Disease"/>
            <person name="Wu L."/>
            <person name="Ma J."/>
        </authorList>
    </citation>
    <scope>NUCLEOTIDE SEQUENCE [LARGE SCALE GENOMIC DNA]</scope>
    <source>
        <strain evidence="3">KCTC 5701</strain>
    </source>
</reference>
<proteinExistence type="predicted"/>
<protein>
    <submittedName>
        <fullName evidence="2">Uncharacterized protein</fullName>
    </submittedName>
</protein>
<dbReference type="RefSeq" id="WP_344348363.1">
    <property type="nucleotide sequence ID" value="NZ_BAAASM010000015.1"/>
</dbReference>
<name>A0ABW0WGP7_STRNO</name>
<accession>A0ABW0WGP7</accession>
<gene>
    <name evidence="2" type="ORF">ACFP3J_08095</name>
</gene>